<keyword evidence="3" id="KW-1185">Reference proteome</keyword>
<evidence type="ECO:0000313" key="2">
    <source>
        <dbReference type="EMBL" id="GBP32103.1"/>
    </source>
</evidence>
<feature type="region of interest" description="Disordered" evidence="1">
    <location>
        <begin position="1"/>
        <end position="24"/>
    </location>
</feature>
<evidence type="ECO:0000256" key="1">
    <source>
        <dbReference type="SAM" id="MobiDB-lite"/>
    </source>
</evidence>
<feature type="compositionally biased region" description="Polar residues" evidence="1">
    <location>
        <begin position="1"/>
        <end position="13"/>
    </location>
</feature>
<comment type="caution">
    <text evidence="2">The sequence shown here is derived from an EMBL/GenBank/DDBJ whole genome shotgun (WGS) entry which is preliminary data.</text>
</comment>
<reference evidence="2 3" key="1">
    <citation type="journal article" date="2019" name="Commun. Biol.">
        <title>The bagworm genome reveals a unique fibroin gene that provides high tensile strength.</title>
        <authorList>
            <person name="Kono N."/>
            <person name="Nakamura H."/>
            <person name="Ohtoshi R."/>
            <person name="Tomita M."/>
            <person name="Numata K."/>
            <person name="Arakawa K."/>
        </authorList>
    </citation>
    <scope>NUCLEOTIDE SEQUENCE [LARGE SCALE GENOMIC DNA]</scope>
</reference>
<proteinExistence type="predicted"/>
<evidence type="ECO:0000313" key="3">
    <source>
        <dbReference type="Proteomes" id="UP000299102"/>
    </source>
</evidence>
<accession>A0A4C1V026</accession>
<organism evidence="2 3">
    <name type="scientific">Eumeta variegata</name>
    <name type="common">Bagworm moth</name>
    <name type="synonym">Eumeta japonica</name>
    <dbReference type="NCBI Taxonomy" id="151549"/>
    <lineage>
        <taxon>Eukaryota</taxon>
        <taxon>Metazoa</taxon>
        <taxon>Ecdysozoa</taxon>
        <taxon>Arthropoda</taxon>
        <taxon>Hexapoda</taxon>
        <taxon>Insecta</taxon>
        <taxon>Pterygota</taxon>
        <taxon>Neoptera</taxon>
        <taxon>Endopterygota</taxon>
        <taxon>Lepidoptera</taxon>
        <taxon>Glossata</taxon>
        <taxon>Ditrysia</taxon>
        <taxon>Tineoidea</taxon>
        <taxon>Psychidae</taxon>
        <taxon>Oiketicinae</taxon>
        <taxon>Eumeta</taxon>
    </lineage>
</organism>
<sequence>MTLTRVITKCNQSRARPRGSGVRGVRGVRRRAIAYRGLHRRLSASAAIPAQVAAGSHFESVTLGNVTMSHRTREARRMPCVSPTQL</sequence>
<protein>
    <submittedName>
        <fullName evidence="2">Uncharacterized protein</fullName>
    </submittedName>
</protein>
<gene>
    <name evidence="2" type="ORF">EVAR_80869_1</name>
</gene>
<name>A0A4C1V026_EUMVA</name>
<dbReference type="Proteomes" id="UP000299102">
    <property type="component" value="Unassembled WGS sequence"/>
</dbReference>
<dbReference type="AlphaFoldDB" id="A0A4C1V026"/>
<dbReference type="EMBL" id="BGZK01000255">
    <property type="protein sequence ID" value="GBP32103.1"/>
    <property type="molecule type" value="Genomic_DNA"/>
</dbReference>